<proteinExistence type="predicted"/>
<name>M2Q479_9FIRM</name>
<dbReference type="InterPro" id="IPR025346">
    <property type="entry name" value="DUF4250"/>
</dbReference>
<dbReference type="eggNOG" id="ENOG50339TV">
    <property type="taxonomic scope" value="Bacteria"/>
</dbReference>
<dbReference type="BioCyc" id="ECAT999415-HMP:GTTI-126-MONOMER"/>
<dbReference type="OrthoDB" id="6636823at2"/>
<evidence type="ECO:0008006" key="3">
    <source>
        <dbReference type="Google" id="ProtNLM"/>
    </source>
</evidence>
<keyword evidence="2" id="KW-1185">Reference proteome</keyword>
<reference evidence="1 2" key="1">
    <citation type="submission" date="2013-02" db="EMBL/GenBank/DDBJ databases">
        <title>The Genome Sequence of Lactobacillus catenaformis F0143.</title>
        <authorList>
            <consortium name="The Broad Institute Genome Sequencing Platform"/>
            <person name="Earl A."/>
            <person name="Ward D."/>
            <person name="Feldgarden M."/>
            <person name="Gevers D."/>
            <person name="Izard J."/>
            <person name="Blanton J.M."/>
            <person name="Mathney J."/>
            <person name="Dewhirst F.E."/>
            <person name="Young S.K."/>
            <person name="Zeng Q."/>
            <person name="Gargeya S."/>
            <person name="Fitzgerald M."/>
            <person name="Haas B."/>
            <person name="Abouelleil A."/>
            <person name="Alvarado L."/>
            <person name="Arachchi H.M."/>
            <person name="Berlin A."/>
            <person name="Chapman S.B."/>
            <person name="Gearin G."/>
            <person name="Goldberg J."/>
            <person name="Griggs A."/>
            <person name="Gujja S."/>
            <person name="Hansen M."/>
            <person name="Heiman D."/>
            <person name="Howarth C."/>
            <person name="Larimer J."/>
            <person name="Lui A."/>
            <person name="MacDonald P.J.P."/>
            <person name="McCowen C."/>
            <person name="Montmayeur A."/>
            <person name="Murphy C."/>
            <person name="Neiman D."/>
            <person name="Pearson M."/>
            <person name="Priest M."/>
            <person name="Roberts A."/>
            <person name="Saif S."/>
            <person name="Shea T."/>
            <person name="Sisk P."/>
            <person name="Stolte C."/>
            <person name="Sykes S."/>
            <person name="Wortman J."/>
            <person name="Nusbaum C."/>
            <person name="Birren B."/>
        </authorList>
    </citation>
    <scope>NUCLEOTIDE SEQUENCE [LARGE SCALE GENOMIC DNA]</scope>
    <source>
        <strain evidence="1 2">OT 569</strain>
    </source>
</reference>
<evidence type="ECO:0000313" key="1">
    <source>
        <dbReference type="EMBL" id="EMD17685.1"/>
    </source>
</evidence>
<dbReference type="EMBL" id="AGEJ01000001">
    <property type="protein sequence ID" value="EMD17685.1"/>
    <property type="molecule type" value="Genomic_DNA"/>
</dbReference>
<comment type="caution">
    <text evidence="1">The sequence shown here is derived from an EMBL/GenBank/DDBJ whole genome shotgun (WGS) entry which is preliminary data.</text>
</comment>
<sequence>MDKKLPSDAHILVSFLNTQLRDHYQSLDALCEDYHVNRDELILKALSVDYTYNTQANQFK</sequence>
<protein>
    <recommendedName>
        <fullName evidence="3">DUF4250 domain-containing protein</fullName>
    </recommendedName>
</protein>
<dbReference type="Proteomes" id="UP000011758">
    <property type="component" value="Unassembled WGS sequence"/>
</dbReference>
<evidence type="ECO:0000313" key="2">
    <source>
        <dbReference type="Proteomes" id="UP000011758"/>
    </source>
</evidence>
<gene>
    <name evidence="1" type="ORF">HMPREF9943_00117</name>
</gene>
<dbReference type="RefSeq" id="WP_004801128.1">
    <property type="nucleotide sequence ID" value="NZ_AUGJ01000001.1"/>
</dbReference>
<accession>M2Q479</accession>
<dbReference type="Pfam" id="PF14056">
    <property type="entry name" value="DUF4250"/>
    <property type="match status" value="1"/>
</dbReference>
<dbReference type="AlphaFoldDB" id="M2Q479"/>
<organism evidence="1 2">
    <name type="scientific">Eggerthia catenaformis OT 569 = DSM 20559</name>
    <dbReference type="NCBI Taxonomy" id="999415"/>
    <lineage>
        <taxon>Bacteria</taxon>
        <taxon>Bacillati</taxon>
        <taxon>Bacillota</taxon>
        <taxon>Erysipelotrichia</taxon>
        <taxon>Erysipelotrichales</taxon>
        <taxon>Coprobacillaceae</taxon>
        <taxon>Eggerthia</taxon>
    </lineage>
</organism>
<dbReference type="STRING" id="999415.HMPREF9943_00117"/>